<dbReference type="EMBL" id="AP027272">
    <property type="protein sequence ID" value="BDX05867.1"/>
    <property type="molecule type" value="Genomic_DNA"/>
</dbReference>
<protein>
    <submittedName>
        <fullName evidence="2">Uncharacterized protein</fullName>
    </submittedName>
</protein>
<gene>
    <name evidence="2" type="ORF">MACH26_13880</name>
</gene>
<feature type="transmembrane region" description="Helical" evidence="1">
    <location>
        <begin position="7"/>
        <end position="40"/>
    </location>
</feature>
<dbReference type="Proteomes" id="UP001333710">
    <property type="component" value="Chromosome"/>
</dbReference>
<feature type="transmembrane region" description="Helical" evidence="1">
    <location>
        <begin position="143"/>
        <end position="163"/>
    </location>
</feature>
<dbReference type="KEGG" id="pmaw:MACH26_13880"/>
<keyword evidence="3" id="KW-1185">Reference proteome</keyword>
<accession>A0AA48KR89</accession>
<keyword evidence="1" id="KW-1133">Transmembrane helix</keyword>
<sequence>MSKVLKFFYIFVCLIALLFYVSGSFISALLIAILAGLLVIREEVKLLLTRRDFFHMKLWQTPLVTYIAVWRIAGWGALLALTSQIVVSLVFGDELASEYLDNIIVLSLFVSATASSYLHRKTVVQFYKYPKILTDLGFKKLRFPFNVFDFFAVLLSSFSGNLIYKSPFNYLLYIITFLGVFLGWGMFWLKPEYITARWRLSLAEEVQTWQVAPFIEILGSLLFWSTTLLLTWFLVSVFRMLCNKITVFTDWLYLISDKRALVVYLRSFKLDAPLTQKTFRTTKSIEESIAYPLRRIGKTIAISNPGIEGPNPGFFKIPSTDEKWQALVTKMLSSSSAVVMLIGDSNHIQWELEAALTKERLQNVLLLFGQTPSESTINTLRMCFKDEFKDLEEEQLFMNTLKSNPLGLFYETDCFVFIEATKHTPDAFQLASQVFVSGYQL</sequence>
<dbReference type="RefSeq" id="WP_338291867.1">
    <property type="nucleotide sequence ID" value="NZ_AP027272.1"/>
</dbReference>
<evidence type="ECO:0000256" key="1">
    <source>
        <dbReference type="SAM" id="Phobius"/>
    </source>
</evidence>
<feature type="transmembrane region" description="Helical" evidence="1">
    <location>
        <begin position="209"/>
        <end position="235"/>
    </location>
</feature>
<proteinExistence type="predicted"/>
<feature type="transmembrane region" description="Helical" evidence="1">
    <location>
        <begin position="72"/>
        <end position="92"/>
    </location>
</feature>
<evidence type="ECO:0000313" key="2">
    <source>
        <dbReference type="EMBL" id="BDX05867.1"/>
    </source>
</evidence>
<keyword evidence="1" id="KW-0472">Membrane</keyword>
<keyword evidence="1" id="KW-0812">Transmembrane</keyword>
<dbReference type="AlphaFoldDB" id="A0AA48KR89"/>
<reference evidence="2" key="1">
    <citation type="submission" date="2023-01" db="EMBL/GenBank/DDBJ databases">
        <title>Complete genome sequence of Planctobacterium marinum strain Dej080120_11.</title>
        <authorList>
            <person name="Ueki S."/>
            <person name="Maruyama F."/>
        </authorList>
    </citation>
    <scope>NUCLEOTIDE SEQUENCE</scope>
    <source>
        <strain evidence="2">Dej080120_11</strain>
    </source>
</reference>
<feature type="transmembrane region" description="Helical" evidence="1">
    <location>
        <begin position="99"/>
        <end position="118"/>
    </location>
</feature>
<name>A0AA48KR89_9ALTE</name>
<feature type="transmembrane region" description="Helical" evidence="1">
    <location>
        <begin position="170"/>
        <end position="189"/>
    </location>
</feature>
<evidence type="ECO:0000313" key="3">
    <source>
        <dbReference type="Proteomes" id="UP001333710"/>
    </source>
</evidence>
<organism evidence="2 3">
    <name type="scientific">Planctobacterium marinum</name>
    <dbReference type="NCBI Taxonomy" id="1631968"/>
    <lineage>
        <taxon>Bacteria</taxon>
        <taxon>Pseudomonadati</taxon>
        <taxon>Pseudomonadota</taxon>
        <taxon>Gammaproteobacteria</taxon>
        <taxon>Alteromonadales</taxon>
        <taxon>Alteromonadaceae</taxon>
        <taxon>Planctobacterium</taxon>
    </lineage>
</organism>